<evidence type="ECO:0000313" key="2">
    <source>
        <dbReference type="EMBL" id="MCE3214856.1"/>
    </source>
</evidence>
<dbReference type="CDD" id="cd05815">
    <property type="entry name" value="CBM20_DPE2_repeat1"/>
    <property type="match status" value="1"/>
</dbReference>
<reference evidence="2 3" key="1">
    <citation type="journal article" date="2021" name="BMC Genomics">
        <title>Datura genome reveals duplications of psychoactive alkaloid biosynthetic genes and high mutation rate following tissue culture.</title>
        <authorList>
            <person name="Rajewski A."/>
            <person name="Carter-House D."/>
            <person name="Stajich J."/>
            <person name="Litt A."/>
        </authorList>
    </citation>
    <scope>NUCLEOTIDE SEQUENCE [LARGE SCALE GENOMIC DNA]</scope>
    <source>
        <strain evidence="2">AR-01</strain>
    </source>
</reference>
<dbReference type="InterPro" id="IPR013784">
    <property type="entry name" value="Carb-bd-like_fold"/>
</dbReference>
<dbReference type="EMBL" id="JACEIK010009990">
    <property type="protein sequence ID" value="MCE3214856.1"/>
    <property type="molecule type" value="Genomic_DNA"/>
</dbReference>
<evidence type="ECO:0000259" key="1">
    <source>
        <dbReference type="PROSITE" id="PS51166"/>
    </source>
</evidence>
<dbReference type="PROSITE" id="PS51166">
    <property type="entry name" value="CBM20"/>
    <property type="match status" value="1"/>
</dbReference>
<dbReference type="PANTHER" id="PTHR32518:SF3">
    <property type="entry name" value="4-ALPHA-GLUCANOTRANSFERASE"/>
    <property type="match status" value="1"/>
</dbReference>
<dbReference type="InterPro" id="IPR013783">
    <property type="entry name" value="Ig-like_fold"/>
</dbReference>
<gene>
    <name evidence="2" type="primary">DPE2_4</name>
    <name evidence="2" type="ORF">HAX54_053537</name>
</gene>
<feature type="domain" description="CBM20" evidence="1">
    <location>
        <begin position="10"/>
        <end position="119"/>
    </location>
</feature>
<dbReference type="Pfam" id="PF00686">
    <property type="entry name" value="CBM_20"/>
    <property type="match status" value="1"/>
</dbReference>
<accession>A0ABS8WSK7</accession>
<comment type="caution">
    <text evidence="2">The sequence shown here is derived from an EMBL/GenBank/DDBJ whole genome shotgun (WGS) entry which is preliminary data.</text>
</comment>
<organism evidence="2 3">
    <name type="scientific">Datura stramonium</name>
    <name type="common">Jimsonweed</name>
    <name type="synonym">Common thornapple</name>
    <dbReference type="NCBI Taxonomy" id="4076"/>
    <lineage>
        <taxon>Eukaryota</taxon>
        <taxon>Viridiplantae</taxon>
        <taxon>Streptophyta</taxon>
        <taxon>Embryophyta</taxon>
        <taxon>Tracheophyta</taxon>
        <taxon>Spermatophyta</taxon>
        <taxon>Magnoliopsida</taxon>
        <taxon>eudicotyledons</taxon>
        <taxon>Gunneridae</taxon>
        <taxon>Pentapetalae</taxon>
        <taxon>asterids</taxon>
        <taxon>lamiids</taxon>
        <taxon>Solanales</taxon>
        <taxon>Solanaceae</taxon>
        <taxon>Solanoideae</taxon>
        <taxon>Datureae</taxon>
        <taxon>Datura</taxon>
    </lineage>
</organism>
<dbReference type="SMART" id="SM01065">
    <property type="entry name" value="CBM_2"/>
    <property type="match status" value="1"/>
</dbReference>
<dbReference type="InterPro" id="IPR034840">
    <property type="entry name" value="CBM20_DPE2_1"/>
</dbReference>
<proteinExistence type="predicted"/>
<protein>
    <submittedName>
        <fullName evidence="2">4-alpha-glucanotransferase dpe2</fullName>
    </submittedName>
</protein>
<keyword evidence="3" id="KW-1185">Reference proteome</keyword>
<dbReference type="Proteomes" id="UP000823775">
    <property type="component" value="Unassembled WGS sequence"/>
</dbReference>
<name>A0ABS8WSK7_DATST</name>
<dbReference type="PANTHER" id="PTHR32518">
    <property type="match status" value="1"/>
</dbReference>
<dbReference type="InterPro" id="IPR002044">
    <property type="entry name" value="CBM20"/>
</dbReference>
<dbReference type="Gene3D" id="2.60.40.10">
    <property type="entry name" value="Immunoglobulins"/>
    <property type="match status" value="1"/>
</dbReference>
<evidence type="ECO:0000313" key="3">
    <source>
        <dbReference type="Proteomes" id="UP000823775"/>
    </source>
</evidence>
<dbReference type="SUPFAM" id="SSF49452">
    <property type="entry name" value="Starch-binding domain-like"/>
    <property type="match status" value="1"/>
</dbReference>
<sequence>MVNLVLFSGDKPLKSRKLSFRIPYYTQWGQNLLICGSDRLLGSWNVKKGLLLKPSHQGEELIWSGSIPVPPGFQSEYSYYVVDDRRNILRWEVGKKRNLLLPDGLQDGQSLELRDLWQFHEYYTTQDACSLDELNYEKGRYVSCS</sequence>